<dbReference type="Pfam" id="PF13456">
    <property type="entry name" value="RVT_3"/>
    <property type="match status" value="1"/>
</dbReference>
<evidence type="ECO:0000256" key="1">
    <source>
        <dbReference type="SAM" id="MobiDB-lite"/>
    </source>
</evidence>
<dbReference type="CDD" id="cd01650">
    <property type="entry name" value="RT_nLTR_like"/>
    <property type="match status" value="1"/>
</dbReference>
<proteinExistence type="predicted"/>
<dbReference type="Pfam" id="PF00078">
    <property type="entry name" value="RVT_1"/>
    <property type="match status" value="1"/>
</dbReference>
<dbReference type="GO" id="GO:0004523">
    <property type="term" value="F:RNA-DNA hybrid ribonuclease activity"/>
    <property type="evidence" value="ECO:0007669"/>
    <property type="project" value="InterPro"/>
</dbReference>
<feature type="region of interest" description="Disordered" evidence="1">
    <location>
        <begin position="209"/>
        <end position="317"/>
    </location>
</feature>
<name>A0A2N9EG21_FAGSY</name>
<dbReference type="Pfam" id="PF14392">
    <property type="entry name" value="zf-CCHC_4"/>
    <property type="match status" value="1"/>
</dbReference>
<dbReference type="PANTHER" id="PTHR46890:SF48">
    <property type="entry name" value="RNA-DIRECTED DNA POLYMERASE"/>
    <property type="match status" value="1"/>
</dbReference>
<feature type="compositionally biased region" description="Polar residues" evidence="1">
    <location>
        <begin position="248"/>
        <end position="258"/>
    </location>
</feature>
<protein>
    <recommendedName>
        <fullName evidence="2">Reverse transcriptase domain-containing protein</fullName>
    </recommendedName>
</protein>
<dbReference type="InterPro" id="IPR025836">
    <property type="entry name" value="Zn_knuckle_CX2CX4HX4C"/>
</dbReference>
<dbReference type="InterPro" id="IPR043502">
    <property type="entry name" value="DNA/RNA_pol_sf"/>
</dbReference>
<dbReference type="InterPro" id="IPR002156">
    <property type="entry name" value="RNaseH_domain"/>
</dbReference>
<dbReference type="AlphaFoldDB" id="A0A2N9EG21"/>
<evidence type="ECO:0000313" key="3">
    <source>
        <dbReference type="EMBL" id="SPC73715.1"/>
    </source>
</evidence>
<gene>
    <name evidence="3" type="ORF">FSB_LOCUS1597</name>
</gene>
<reference evidence="3" key="1">
    <citation type="submission" date="2018-02" db="EMBL/GenBank/DDBJ databases">
        <authorList>
            <person name="Cohen D.B."/>
            <person name="Kent A.D."/>
        </authorList>
    </citation>
    <scope>NUCLEOTIDE SEQUENCE</scope>
</reference>
<dbReference type="GO" id="GO:0003676">
    <property type="term" value="F:nucleic acid binding"/>
    <property type="evidence" value="ECO:0007669"/>
    <property type="project" value="InterPro"/>
</dbReference>
<dbReference type="PROSITE" id="PS50878">
    <property type="entry name" value="RT_POL"/>
    <property type="match status" value="1"/>
</dbReference>
<evidence type="ECO:0000259" key="2">
    <source>
        <dbReference type="PROSITE" id="PS50878"/>
    </source>
</evidence>
<dbReference type="EMBL" id="OIVN01000071">
    <property type="protein sequence ID" value="SPC73715.1"/>
    <property type="molecule type" value="Genomic_DNA"/>
</dbReference>
<sequence>MEKLMAKTSQLGWSKEPINLEVEPTAEEKSKLMLLGKMKLISREFEQCLAMLRKWIWLAMALGQEKDLEDLPVLWIPFKYEKLGNFCYGCGVIGHEPGIDLEGLRTSDMIECSKHTEVDLVVVARTSTPPGNQVRGNGAHNSWTDAIQLALDSWIEVQQRAPMDQSESWVTETLEERTDKEVRAAMGREESEKQARDLQLSCHLESEEMPRQIGCSQSNEEALVTPEPNHQVGPSSRIQVEPMEIGPFNSSPMEAQNQNKRKAPPEEPAAHIIKKACKEPEKLSAGPRKSRSVGSPVKKKAQSRRGGGPHHAPSSTMKLLSWNCRGVGRASDGQITEGPCLRAEGPDVFFVAETKSKSPYWQQVFPKAGVKHLTAPNSDHNPILLDTHQEVSKGSRPFGFKAIWTKEDSSLEVVERAWSLIKEIEDKIKMLQDMAPTKENLELEASLNIELNDWMEREELKWKQKSWELWLKEGDRNSKFFHLSTLIRRRRNLIAKIQLDNGHWIHDRKDIEDYFANHFKEVFLSSSPTFPQDLEGLMQPCISIAENLSLSRTPDAKEIKDVVWEMNAMKAPGPDGLPGIFFKKYWQIVGPQVIIAIQSFFREGWLLKQLNHTFITLIPKRHGARNFNQFRPISLCNFYYKVISKILVNCLRPLLAKIIDPAQSAFVPNRWIAENVVLAQEVVHSFRKTKKKNGYVGFKLDFHKAYDRLEWNFIITVLKTLGFDQAVINLIHQCISTVSFTLLLNGNRSTTFSPSRGIRQGDPLSPYLFLLCSEILSRLINREVDRGSLKGAKIAPGAPSISNLCYADDVMLFCRAKSSDVNVLMSCVEKYCAWSGQSFANFGGIPTKVATGSTHLWHGQNCVNLYLLEVLGLDPLNASMKLCWPSLLGGCCLIATVSVSRCFKPNIRSETIGYKLGLPDLPHFLGKDKSAWDESILQSLFDDSTIAAIQNIPSWSKDQNDKWSWLFSTNAVGDALSTLAAVVRDWRRTVVLAISRKANTSIPLQAEAEALLWTFQLANDHGFNRVSSNHSLWSFNWVKREANGASHSPCLLGS</sequence>
<dbReference type="InterPro" id="IPR000477">
    <property type="entry name" value="RT_dom"/>
</dbReference>
<accession>A0A2N9EG21</accession>
<dbReference type="SUPFAM" id="SSF56672">
    <property type="entry name" value="DNA/RNA polymerases"/>
    <property type="match status" value="1"/>
</dbReference>
<feature type="domain" description="Reverse transcriptase" evidence="2">
    <location>
        <begin position="599"/>
        <end position="862"/>
    </location>
</feature>
<dbReference type="PANTHER" id="PTHR46890">
    <property type="entry name" value="NON-LTR RETROLELEMENT REVERSE TRANSCRIPTASE-LIKE PROTEIN-RELATED"/>
    <property type="match status" value="1"/>
</dbReference>
<organism evidence="3">
    <name type="scientific">Fagus sylvatica</name>
    <name type="common">Beechnut</name>
    <dbReference type="NCBI Taxonomy" id="28930"/>
    <lineage>
        <taxon>Eukaryota</taxon>
        <taxon>Viridiplantae</taxon>
        <taxon>Streptophyta</taxon>
        <taxon>Embryophyta</taxon>
        <taxon>Tracheophyta</taxon>
        <taxon>Spermatophyta</taxon>
        <taxon>Magnoliopsida</taxon>
        <taxon>eudicotyledons</taxon>
        <taxon>Gunneridae</taxon>
        <taxon>Pentapetalae</taxon>
        <taxon>rosids</taxon>
        <taxon>fabids</taxon>
        <taxon>Fagales</taxon>
        <taxon>Fagaceae</taxon>
        <taxon>Fagus</taxon>
    </lineage>
</organism>
<dbReference type="InterPro" id="IPR052343">
    <property type="entry name" value="Retrotransposon-Effector_Assoc"/>
</dbReference>